<dbReference type="PROSITE" id="PS50056">
    <property type="entry name" value="TYR_PHOSPHATASE_2"/>
    <property type="match status" value="1"/>
</dbReference>
<accession>A0A3B4A9A6</accession>
<dbReference type="Proteomes" id="UP000261520">
    <property type="component" value="Unplaced"/>
</dbReference>
<dbReference type="InterPro" id="IPR029021">
    <property type="entry name" value="Prot-tyrosine_phosphatase-like"/>
</dbReference>
<dbReference type="PRINTS" id="PR00700">
    <property type="entry name" value="PRTYPHPHTASE"/>
</dbReference>
<feature type="domain" description="Tyrosine-protein phosphatase" evidence="5">
    <location>
        <begin position="8"/>
        <end position="147"/>
    </location>
</feature>
<evidence type="ECO:0000256" key="4">
    <source>
        <dbReference type="ARBA" id="ARBA00034734"/>
    </source>
</evidence>
<dbReference type="GO" id="GO:0004726">
    <property type="term" value="F:non-membrane spanning protein tyrosine phosphatase activity"/>
    <property type="evidence" value="ECO:0007669"/>
    <property type="project" value="InterPro"/>
</dbReference>
<dbReference type="PANTHER" id="PTHR45983:SF1">
    <property type="entry name" value="TYROSINE-PROTEIN PHOSPHATASE NON-RECEPTOR TYPE 22"/>
    <property type="match status" value="1"/>
</dbReference>
<dbReference type="GO" id="GO:0050852">
    <property type="term" value="P:T cell receptor signaling pathway"/>
    <property type="evidence" value="ECO:0007669"/>
    <property type="project" value="TreeGrafter"/>
</dbReference>
<dbReference type="SMART" id="SM00194">
    <property type="entry name" value="PTPc"/>
    <property type="match status" value="1"/>
</dbReference>
<dbReference type="SUPFAM" id="SSF52799">
    <property type="entry name" value="(Phosphotyrosine protein) phosphatases II"/>
    <property type="match status" value="1"/>
</dbReference>
<dbReference type="InterPro" id="IPR047170">
    <property type="entry name" value="PTN12/18/22"/>
</dbReference>
<dbReference type="EC" id="3.1.3.48" evidence="1"/>
<keyword evidence="3" id="KW-0904">Protein phosphatase</keyword>
<dbReference type="Gene3D" id="3.90.190.10">
    <property type="entry name" value="Protein tyrosine phosphatase superfamily"/>
    <property type="match status" value="1"/>
</dbReference>
<dbReference type="GO" id="GO:0050868">
    <property type="term" value="P:negative regulation of T cell activation"/>
    <property type="evidence" value="ECO:0007669"/>
    <property type="project" value="TreeGrafter"/>
</dbReference>
<evidence type="ECO:0000256" key="3">
    <source>
        <dbReference type="ARBA" id="ARBA00022912"/>
    </source>
</evidence>
<evidence type="ECO:0000313" key="7">
    <source>
        <dbReference type="Ensembl" id="ENSPMGP00000013214.1"/>
    </source>
</evidence>
<evidence type="ECO:0000259" key="6">
    <source>
        <dbReference type="PROSITE" id="PS50056"/>
    </source>
</evidence>
<reference evidence="7" key="2">
    <citation type="submission" date="2025-09" db="UniProtKB">
        <authorList>
            <consortium name="Ensembl"/>
        </authorList>
    </citation>
    <scope>IDENTIFICATION</scope>
</reference>
<keyword evidence="2" id="KW-0378">Hydrolase</keyword>
<dbReference type="SMART" id="SM00404">
    <property type="entry name" value="PTPc_motif"/>
    <property type="match status" value="1"/>
</dbReference>
<reference evidence="7" key="1">
    <citation type="submission" date="2025-08" db="UniProtKB">
        <authorList>
            <consortium name="Ensembl"/>
        </authorList>
    </citation>
    <scope>IDENTIFICATION</scope>
</reference>
<dbReference type="GO" id="GO:0005634">
    <property type="term" value="C:nucleus"/>
    <property type="evidence" value="ECO:0007669"/>
    <property type="project" value="TreeGrafter"/>
</dbReference>
<dbReference type="InterPro" id="IPR000242">
    <property type="entry name" value="PTP_cat"/>
</dbReference>
<dbReference type="InterPro" id="IPR016130">
    <property type="entry name" value="Tyr_Pase_AS"/>
</dbReference>
<name>A0A3B4A9A6_9GOBI</name>
<dbReference type="AlphaFoldDB" id="A0A3B4A9A6"/>
<dbReference type="Ensembl" id="ENSPMGT00000014101.1">
    <property type="protein sequence ID" value="ENSPMGP00000013214.1"/>
    <property type="gene ID" value="ENSPMGG00000010889.1"/>
</dbReference>
<feature type="domain" description="Tyrosine specific protein phosphatases" evidence="6">
    <location>
        <begin position="61"/>
        <end position="138"/>
    </location>
</feature>
<sequence length="180" mass="21012">KFDSFFSLQQKKCECYWPKEQDVPYVCGPFTIYCVSIISLRTLKQLHYVNWPDHGVPDSIPPILDMLQEMRSYQDHDDTPLCIHCSAGCGRTGVLCVIDYTWNLLKKQMITSDFNIYKLVQNMRTQRPSVVQTKEQYLLVYRTIKLLFERYLESEATLEQGSEVSTSGSTAYRIRSYFCS</sequence>
<evidence type="ECO:0000256" key="1">
    <source>
        <dbReference type="ARBA" id="ARBA00013064"/>
    </source>
</evidence>
<evidence type="ECO:0000313" key="8">
    <source>
        <dbReference type="Proteomes" id="UP000261520"/>
    </source>
</evidence>
<dbReference type="PROSITE" id="PS00383">
    <property type="entry name" value="TYR_PHOSPHATASE_1"/>
    <property type="match status" value="1"/>
</dbReference>
<dbReference type="InterPro" id="IPR003595">
    <property type="entry name" value="Tyr_Pase_cat"/>
</dbReference>
<dbReference type="InterPro" id="IPR000387">
    <property type="entry name" value="Tyr_Pase_dom"/>
</dbReference>
<dbReference type="PANTHER" id="PTHR45983">
    <property type="entry name" value="TYROSINE PHOSPHATSE N18, PUTATIVE-RELATED"/>
    <property type="match status" value="1"/>
</dbReference>
<comment type="similarity">
    <text evidence="4">Belongs to the protein-tyrosine phosphatase family. Non-receptor class 4 subfamily.</text>
</comment>
<dbReference type="PROSITE" id="PS50055">
    <property type="entry name" value="TYR_PHOSPHATASE_PTP"/>
    <property type="match status" value="1"/>
</dbReference>
<evidence type="ECO:0000256" key="2">
    <source>
        <dbReference type="ARBA" id="ARBA00022801"/>
    </source>
</evidence>
<keyword evidence="8" id="KW-1185">Reference proteome</keyword>
<organism evidence="7 8">
    <name type="scientific">Periophthalmus magnuspinnatus</name>
    <dbReference type="NCBI Taxonomy" id="409849"/>
    <lineage>
        <taxon>Eukaryota</taxon>
        <taxon>Metazoa</taxon>
        <taxon>Chordata</taxon>
        <taxon>Craniata</taxon>
        <taxon>Vertebrata</taxon>
        <taxon>Euteleostomi</taxon>
        <taxon>Actinopterygii</taxon>
        <taxon>Neopterygii</taxon>
        <taxon>Teleostei</taxon>
        <taxon>Neoteleostei</taxon>
        <taxon>Acanthomorphata</taxon>
        <taxon>Gobiaria</taxon>
        <taxon>Gobiiformes</taxon>
        <taxon>Gobioidei</taxon>
        <taxon>Gobiidae</taxon>
        <taxon>Oxudercinae</taxon>
        <taxon>Periophthalmus</taxon>
    </lineage>
</organism>
<dbReference type="GO" id="GO:0005737">
    <property type="term" value="C:cytoplasm"/>
    <property type="evidence" value="ECO:0007669"/>
    <property type="project" value="TreeGrafter"/>
</dbReference>
<proteinExistence type="inferred from homology"/>
<dbReference type="Pfam" id="PF00102">
    <property type="entry name" value="Y_phosphatase"/>
    <property type="match status" value="1"/>
</dbReference>
<dbReference type="STRING" id="409849.ENSPMGP00000013214"/>
<protein>
    <recommendedName>
        <fullName evidence="1">protein-tyrosine-phosphatase</fullName>
        <ecNumber evidence="1">3.1.3.48</ecNumber>
    </recommendedName>
</protein>
<evidence type="ECO:0000259" key="5">
    <source>
        <dbReference type="PROSITE" id="PS50055"/>
    </source>
</evidence>